<proteinExistence type="predicted"/>
<dbReference type="OrthoDB" id="1132160at2"/>
<dbReference type="EMBL" id="PXOQ01000007">
    <property type="protein sequence ID" value="PSG90814.1"/>
    <property type="molecule type" value="Genomic_DNA"/>
</dbReference>
<evidence type="ECO:0000256" key="1">
    <source>
        <dbReference type="SAM" id="Phobius"/>
    </source>
</evidence>
<dbReference type="AlphaFoldDB" id="A0A2T1NEE8"/>
<feature type="transmembrane region" description="Helical" evidence="1">
    <location>
        <begin position="52"/>
        <end position="84"/>
    </location>
</feature>
<keyword evidence="1" id="KW-1133">Transmembrane helix</keyword>
<sequence>MTNSLIKHPLRFILLVLFQVTIFNYVNFLGFINPYPYIIFIVLYPLRNNRNLFIFIAFLLGLSVDMFSDTGGIHAAASVFIAYIRPVISKFSFGALNEVYSIKFNNIEFLRRLTYVSLLVFTHHFVVFNLEVFNMSHILTSLKLTLFSGIFTIILILLITTIFSSSKK</sequence>
<keyword evidence="1" id="KW-0812">Transmembrane</keyword>
<accession>A0A2T1NEE8</accession>
<dbReference type="Proteomes" id="UP000238426">
    <property type="component" value="Unassembled WGS sequence"/>
</dbReference>
<evidence type="ECO:0000313" key="3">
    <source>
        <dbReference type="Proteomes" id="UP000238426"/>
    </source>
</evidence>
<comment type="caution">
    <text evidence="2">The sequence shown here is derived from an EMBL/GenBank/DDBJ whole genome shotgun (WGS) entry which is preliminary data.</text>
</comment>
<evidence type="ECO:0000313" key="2">
    <source>
        <dbReference type="EMBL" id="PSG90814.1"/>
    </source>
</evidence>
<keyword evidence="1" id="KW-0472">Membrane</keyword>
<organism evidence="2 3">
    <name type="scientific">Aurantibacter aestuarii</name>
    <dbReference type="NCBI Taxonomy" id="1266046"/>
    <lineage>
        <taxon>Bacteria</taxon>
        <taxon>Pseudomonadati</taxon>
        <taxon>Bacteroidota</taxon>
        <taxon>Flavobacteriia</taxon>
        <taxon>Flavobacteriales</taxon>
        <taxon>Flavobacteriaceae</taxon>
        <taxon>Aurantibacter</taxon>
    </lineage>
</organism>
<keyword evidence="3" id="KW-1185">Reference proteome</keyword>
<name>A0A2T1NEE8_9FLAO</name>
<dbReference type="RefSeq" id="WP_106462955.1">
    <property type="nucleotide sequence ID" value="NZ_PXOQ01000007.1"/>
</dbReference>
<feature type="transmembrane region" description="Helical" evidence="1">
    <location>
        <begin position="144"/>
        <end position="163"/>
    </location>
</feature>
<feature type="transmembrane region" description="Helical" evidence="1">
    <location>
        <begin position="113"/>
        <end position="132"/>
    </location>
</feature>
<reference evidence="2 3" key="1">
    <citation type="submission" date="2018-03" db="EMBL/GenBank/DDBJ databases">
        <title>Mesoflavibacter sp. HG37 and Mesoflavibacter sp. HG96 sp.nov., two marine bacteria isolated from seawater of Western Pacific Ocean.</title>
        <authorList>
            <person name="Cheng H."/>
            <person name="Wu Y.-H."/>
            <person name="Guo L.-L."/>
            <person name="Xu X.-W."/>
        </authorList>
    </citation>
    <scope>NUCLEOTIDE SEQUENCE [LARGE SCALE GENOMIC DNA]</scope>
    <source>
        <strain evidence="2 3">KCTC 32269</strain>
    </source>
</reference>
<gene>
    <name evidence="2" type="ORF">C7H52_05945</name>
</gene>
<protein>
    <submittedName>
        <fullName evidence="2">Rod shape-determining protein MreD</fullName>
    </submittedName>
</protein>